<reference evidence="1 2" key="1">
    <citation type="submission" date="2018-07" db="EMBL/GenBank/DDBJ databases">
        <title>Genomic Encyclopedia of Type Strains, Phase III (KMG-III): the genomes of soil and plant-associated and newly described type strains.</title>
        <authorList>
            <person name="Whitman W."/>
        </authorList>
    </citation>
    <scope>NUCLEOTIDE SEQUENCE [LARGE SCALE GENOMIC DNA]</scope>
    <source>
        <strain evidence="1 2">CECT 8236</strain>
    </source>
</reference>
<organism evidence="1 2">
    <name type="scientific">Cohnella lupini</name>
    <dbReference type="NCBI Taxonomy" id="1294267"/>
    <lineage>
        <taxon>Bacteria</taxon>
        <taxon>Bacillati</taxon>
        <taxon>Bacillota</taxon>
        <taxon>Bacilli</taxon>
        <taxon>Bacillales</taxon>
        <taxon>Paenibacillaceae</taxon>
        <taxon>Cohnella</taxon>
    </lineage>
</organism>
<sequence>MLDLYMVLLLAVTFAVFYGFMAWCDRVVEDTGGDRK</sequence>
<accession>A0A3D9ISE7</accession>
<dbReference type="EMBL" id="QRDY01000002">
    <property type="protein sequence ID" value="RED64605.1"/>
    <property type="molecule type" value="Genomic_DNA"/>
</dbReference>
<evidence type="ECO:0000313" key="1">
    <source>
        <dbReference type="EMBL" id="RED64605.1"/>
    </source>
</evidence>
<comment type="caution">
    <text evidence="1">The sequence shown here is derived from an EMBL/GenBank/DDBJ whole genome shotgun (WGS) entry which is preliminary data.</text>
</comment>
<dbReference type="AlphaFoldDB" id="A0A3D9ISE7"/>
<proteinExistence type="predicted"/>
<protein>
    <submittedName>
        <fullName evidence="1">Uncharacterized protein</fullName>
    </submittedName>
</protein>
<keyword evidence="2" id="KW-1185">Reference proteome</keyword>
<gene>
    <name evidence="1" type="ORF">DFP95_10222</name>
</gene>
<dbReference type="Proteomes" id="UP000256869">
    <property type="component" value="Unassembled WGS sequence"/>
</dbReference>
<name>A0A3D9ISE7_9BACL</name>
<evidence type="ECO:0000313" key="2">
    <source>
        <dbReference type="Proteomes" id="UP000256869"/>
    </source>
</evidence>